<organism evidence="2 3">
    <name type="scientific">Paenibacillus amylolyticus</name>
    <dbReference type="NCBI Taxonomy" id="1451"/>
    <lineage>
        <taxon>Bacteria</taxon>
        <taxon>Bacillati</taxon>
        <taxon>Bacillota</taxon>
        <taxon>Bacilli</taxon>
        <taxon>Bacillales</taxon>
        <taxon>Paenibacillaceae</taxon>
        <taxon>Paenibacillus</taxon>
    </lineage>
</organism>
<comment type="caution">
    <text evidence="2">The sequence shown here is derived from an EMBL/GenBank/DDBJ whole genome shotgun (WGS) entry which is preliminary data.</text>
</comment>
<protein>
    <recommendedName>
        <fullName evidence="1">Glycosyltransferase 2-like prokaryotic type domain-containing protein</fullName>
    </recommendedName>
</protein>
<accession>A0A5M9WQ96</accession>
<dbReference type="Pfam" id="PF10111">
    <property type="entry name" value="Glyco_tranf_2_2"/>
    <property type="match status" value="1"/>
</dbReference>
<evidence type="ECO:0000259" key="1">
    <source>
        <dbReference type="Pfam" id="PF10111"/>
    </source>
</evidence>
<reference evidence="2 3" key="1">
    <citation type="journal article" date="2019" name="J. Ind. Microbiol. Biotechnol.">
        <title>Paenibacillus amylolyticus 27C64 has a diverse set of carbohydrate-active enzymes and complete pectin deconstruction system.</title>
        <authorList>
            <person name="Keggi C."/>
            <person name="Doran-Peterson J."/>
        </authorList>
    </citation>
    <scope>NUCLEOTIDE SEQUENCE [LARGE SCALE GENOMIC DNA]</scope>
    <source>
        <strain evidence="2 3">27C64</strain>
    </source>
</reference>
<evidence type="ECO:0000313" key="2">
    <source>
        <dbReference type="EMBL" id="KAA8783797.1"/>
    </source>
</evidence>
<dbReference type="EMBL" id="RIAS01000003">
    <property type="protein sequence ID" value="KAA8783797.1"/>
    <property type="molecule type" value="Genomic_DNA"/>
</dbReference>
<proteinExistence type="predicted"/>
<dbReference type="InterPro" id="IPR019290">
    <property type="entry name" value="GlycosylTrfase-like_prok"/>
</dbReference>
<dbReference type="InterPro" id="IPR029044">
    <property type="entry name" value="Nucleotide-diphossugar_trans"/>
</dbReference>
<dbReference type="AlphaFoldDB" id="A0A5M9WQ96"/>
<feature type="domain" description="Glycosyltransferase 2-like prokaryotic type" evidence="1">
    <location>
        <begin position="169"/>
        <end position="340"/>
    </location>
</feature>
<dbReference type="SUPFAM" id="SSF53448">
    <property type="entry name" value="Nucleotide-diphospho-sugar transferases"/>
    <property type="match status" value="1"/>
</dbReference>
<sequence length="388" mass="44954">MNDIIIKQALLCARTYFDESSKISPSMANRVHIVFEEIFNILLRLSGISDLEQKLKHLNEHMQDVEFKENLTKQLIGNITDMREIALLNQHLKYLAEFGRILPFEGPSYYELSEPNKIDDQIHFLKESLIKHKLVKKSTTAPIAIILPFRIANKFRLRNLLSSLLGIHNSFIDKSKYSIIAVNQDAEDCYEDVISDYVDHYIFAKNETAYNVSWARNIGAVCGRESEILLFWDIDIVAPRELINKIYESFDDSIGCVVPYTSGINLNERSTSYFIEHIPSTIAYNSLMDNLNGQVMHEVYGFMIAVRSNEYFKIGGFDERYEGWGDEDNDFYSRIYASTKIRRLNLPIYHLDHPRPLMRIEGEKLNRNLINDPISEQDNIGVLNKYSS</sequence>
<gene>
    <name evidence="2" type="ORF">EC604_08050</name>
</gene>
<dbReference type="Proteomes" id="UP000323664">
    <property type="component" value="Unassembled WGS sequence"/>
</dbReference>
<dbReference type="Gene3D" id="3.90.550.10">
    <property type="entry name" value="Spore Coat Polysaccharide Biosynthesis Protein SpsA, Chain A"/>
    <property type="match status" value="1"/>
</dbReference>
<dbReference type="OrthoDB" id="9801954at2"/>
<evidence type="ECO:0000313" key="3">
    <source>
        <dbReference type="Proteomes" id="UP000323664"/>
    </source>
</evidence>
<name>A0A5M9WQ96_PAEAM</name>
<dbReference type="RefSeq" id="WP_123063662.1">
    <property type="nucleotide sequence ID" value="NZ_RIAS01000003.1"/>
</dbReference>